<evidence type="ECO:0000313" key="1">
    <source>
        <dbReference type="EMBL" id="AIT14362.1"/>
    </source>
</evidence>
<reference evidence="1 2" key="1">
    <citation type="submission" date="2014-09" db="EMBL/GenBank/DDBJ databases">
        <authorList>
            <person name="Lapin J.S."/>
            <person name="Pope W.H."/>
            <person name="Hua J."/>
            <person name="Ford M.E."/>
            <person name="Conway J.F."/>
            <person name="Hatfull G.F."/>
            <person name="Hendrix R.W."/>
        </authorList>
    </citation>
    <scope>NUCLEOTIDE SEQUENCE [LARGE SCALE GENOMIC DNA]</scope>
</reference>
<name>A0A097EY55_9CAUD</name>
<dbReference type="GeneID" id="22111512"/>
<dbReference type="EMBL" id="KM507819">
    <property type="protein sequence ID" value="AIT14362.1"/>
    <property type="molecule type" value="Genomic_DNA"/>
</dbReference>
<accession>A0A097EY55</accession>
<organism evidence="1 2">
    <name type="scientific">Escherichia phage 121Q</name>
    <dbReference type="NCBI Taxonomy" id="1555202"/>
    <lineage>
        <taxon>Viruses</taxon>
        <taxon>Duplodnaviria</taxon>
        <taxon>Heunggongvirae</taxon>
        <taxon>Uroviricota</taxon>
        <taxon>Caudoviricetes</taxon>
        <taxon>Asteriusvirus</taxon>
        <taxon>Asteriusvirus av121Q</taxon>
    </lineage>
</organism>
<proteinExistence type="predicted"/>
<keyword evidence="2" id="KW-1185">Reference proteome</keyword>
<dbReference type="RefSeq" id="YP_009102059.1">
    <property type="nucleotide sequence ID" value="NC_025447.1"/>
</dbReference>
<gene>
    <name evidence="1" type="primary">472</name>
    <name evidence="1" type="ORF">PBI_121Q_472</name>
</gene>
<evidence type="ECO:0000313" key="2">
    <source>
        <dbReference type="Proteomes" id="UP000029889"/>
    </source>
</evidence>
<dbReference type="KEGG" id="vg:22111512"/>
<sequence>MGEPIAGQDQFPFTLGGYLVDGVNIKGTTICKSSCLLIRGNKI</sequence>
<dbReference type="Proteomes" id="UP000029889">
    <property type="component" value="Segment"/>
</dbReference>
<protein>
    <submittedName>
        <fullName evidence="1">Uncharacterized protein</fullName>
    </submittedName>
</protein>